<dbReference type="InterPro" id="IPR019886">
    <property type="entry name" value="Na_symporter_ssu"/>
</dbReference>
<evidence type="ECO:0000313" key="4">
    <source>
        <dbReference type="EMBL" id="MDP4300173.1"/>
    </source>
</evidence>
<dbReference type="Pfam" id="PF13937">
    <property type="entry name" value="DUF4212"/>
    <property type="match status" value="1"/>
</dbReference>
<feature type="transmembrane region" description="Helical" evidence="2">
    <location>
        <begin position="73"/>
        <end position="96"/>
    </location>
</feature>
<proteinExistence type="predicted"/>
<comment type="caution">
    <text evidence="4">The sequence shown here is derived from an EMBL/GenBank/DDBJ whole genome shotgun (WGS) entry which is preliminary data.</text>
</comment>
<sequence>MQHDLPDPLAGRAESGRQEAVREHAQARRDQRHYWRGVVRWTWLGLATWLFVTCVVSWFAGSFNQWTVAGAPAGFWLAAQGAIVAYLVIIVVHGWVMDRLEVRLEQQHRDRARPASTSAPS</sequence>
<reference evidence="4 5" key="1">
    <citation type="submission" date="2023-08" db="EMBL/GenBank/DDBJ databases">
        <authorList>
            <person name="Roldan D.M."/>
            <person name="Menes R.J."/>
        </authorList>
    </citation>
    <scope>NUCLEOTIDE SEQUENCE [LARGE SCALE GENOMIC DNA]</scope>
    <source>
        <strain evidence="4 5">CCM 2812</strain>
    </source>
</reference>
<keyword evidence="2" id="KW-0812">Transmembrane</keyword>
<feature type="region of interest" description="Disordered" evidence="1">
    <location>
        <begin position="1"/>
        <end position="31"/>
    </location>
</feature>
<name>A0ABT9G150_LEPDI</name>
<dbReference type="Proteomes" id="UP001235760">
    <property type="component" value="Unassembled WGS sequence"/>
</dbReference>
<organism evidence="4 5">
    <name type="scientific">Leptothrix discophora</name>
    <dbReference type="NCBI Taxonomy" id="89"/>
    <lineage>
        <taxon>Bacteria</taxon>
        <taxon>Pseudomonadati</taxon>
        <taxon>Pseudomonadota</taxon>
        <taxon>Betaproteobacteria</taxon>
        <taxon>Burkholderiales</taxon>
        <taxon>Sphaerotilaceae</taxon>
        <taxon>Leptothrix</taxon>
    </lineage>
</organism>
<feature type="domain" description="Sodium symporter small subunit" evidence="3">
    <location>
        <begin position="32"/>
        <end position="101"/>
    </location>
</feature>
<feature type="compositionally biased region" description="Basic and acidic residues" evidence="1">
    <location>
        <begin position="14"/>
        <end position="31"/>
    </location>
</feature>
<accession>A0ABT9G150</accession>
<keyword evidence="5" id="KW-1185">Reference proteome</keyword>
<keyword evidence="2" id="KW-0472">Membrane</keyword>
<dbReference type="EMBL" id="JAUZEE010000002">
    <property type="protein sequence ID" value="MDP4300173.1"/>
    <property type="molecule type" value="Genomic_DNA"/>
</dbReference>
<evidence type="ECO:0000259" key="3">
    <source>
        <dbReference type="Pfam" id="PF13937"/>
    </source>
</evidence>
<protein>
    <submittedName>
        <fullName evidence="4">DUF4212 domain-containing protein</fullName>
    </submittedName>
</protein>
<gene>
    <name evidence="4" type="ORF">Q8X39_05960</name>
</gene>
<dbReference type="RefSeq" id="WP_305748718.1">
    <property type="nucleotide sequence ID" value="NZ_JAUZEE010000002.1"/>
</dbReference>
<evidence type="ECO:0000256" key="2">
    <source>
        <dbReference type="SAM" id="Phobius"/>
    </source>
</evidence>
<evidence type="ECO:0000256" key="1">
    <source>
        <dbReference type="SAM" id="MobiDB-lite"/>
    </source>
</evidence>
<keyword evidence="2" id="KW-1133">Transmembrane helix</keyword>
<dbReference type="NCBIfam" id="TIGR03647">
    <property type="entry name" value="Na_symport_sm"/>
    <property type="match status" value="1"/>
</dbReference>
<evidence type="ECO:0000313" key="5">
    <source>
        <dbReference type="Proteomes" id="UP001235760"/>
    </source>
</evidence>
<feature type="transmembrane region" description="Helical" evidence="2">
    <location>
        <begin position="38"/>
        <end position="61"/>
    </location>
</feature>